<evidence type="ECO:0000313" key="4">
    <source>
        <dbReference type="Proteomes" id="UP000422736"/>
    </source>
</evidence>
<evidence type="ECO:0000256" key="2">
    <source>
        <dbReference type="SAM" id="MobiDB-lite"/>
    </source>
</evidence>
<evidence type="ECO:0000256" key="1">
    <source>
        <dbReference type="SAM" id="Coils"/>
    </source>
</evidence>
<dbReference type="EMBL" id="CP015058">
    <property type="protein sequence ID" value="QGN16576.1"/>
    <property type="molecule type" value="Genomic_DNA"/>
</dbReference>
<name>A0ABX6EY76_KLUMA</name>
<keyword evidence="1" id="KW-0175">Coiled coil</keyword>
<protein>
    <submittedName>
        <fullName evidence="3">Uncharacterized protein</fullName>
    </submittedName>
</protein>
<feature type="coiled-coil region" evidence="1">
    <location>
        <begin position="233"/>
        <end position="260"/>
    </location>
</feature>
<dbReference type="Proteomes" id="UP000422736">
    <property type="component" value="Chromosome 5"/>
</dbReference>
<gene>
    <name evidence="3" type="ORF">FIM1_3291</name>
</gene>
<accession>A0ABX6EY76</accession>
<proteinExistence type="predicted"/>
<evidence type="ECO:0000313" key="3">
    <source>
        <dbReference type="EMBL" id="QGN16576.1"/>
    </source>
</evidence>
<organism evidence="3 4">
    <name type="scientific">Kluyveromyces marxianus</name>
    <name type="common">Yeast</name>
    <name type="synonym">Candida kefyr</name>
    <dbReference type="NCBI Taxonomy" id="4911"/>
    <lineage>
        <taxon>Eukaryota</taxon>
        <taxon>Fungi</taxon>
        <taxon>Dikarya</taxon>
        <taxon>Ascomycota</taxon>
        <taxon>Saccharomycotina</taxon>
        <taxon>Saccharomycetes</taxon>
        <taxon>Saccharomycetales</taxon>
        <taxon>Saccharomycetaceae</taxon>
        <taxon>Kluyveromyces</taxon>
    </lineage>
</organism>
<feature type="region of interest" description="Disordered" evidence="2">
    <location>
        <begin position="636"/>
        <end position="682"/>
    </location>
</feature>
<sequence length="732" mass="84144">MSLSVRSQSQENKVQLDLSEKKSFFKPFQENEDCSDNLISFDNAERKFVPDSTIGSSIKLDGSSVVRFSIRVEDQSRTCERKEQSLINTGTQESENRTNRAVGISIIKNDLFINKLENLLEDDIFHCFESSKSNFVDMFDGIVDNSVLINEFESDDPLIAATAATEDEEAVEDVIVRDNRYNLENRLADLCDLVLVLDKVLDFLERVTNFPPHEDVLKKCMDLITRLVKVAPENELAVLLRQARTEINQSEAQIAEAKGNCLTSVIALQTLTNVPKQLLKSLYFEVEGQDLSVTESKNLKTSYSFLLVYHMMSLLLRKLFELCLLMDCTSHKVLEALEGFIWIAIEMDKSDIIIRMEDQFWRWNNQNKWIDETEVQAWCINLVIKMEENFNKEVTSCQDEDEQLNIKDKYNLAKLFINEFNDMLFSLRKANDGTEATREYTDLLTRFANSLETRLSGRGIRRHWEEDGMDEEVGMGSIMESHSPLISERNFALGSLVLGSSSVTMIVDANLELQLPQEPSYEVTRSIIIDAREVDETKSDIVKSQLREASGTGPGPEPETEPATIEEQEQEQTQRIDGGTEFDTMVLHDGSIYFHTRPVRWLHFMTTVPHDGYRYKIWMKLRKIKEHCIIHWPRPAGSGEGFAHGIQDQDQDERQDQDQNQNSHQNSHQALSVRSKNKAKTKVSSHIRNGLIFQDEYLNTTYGDLDPPTPGRFSRLREKKKRLMFKFFGDDD</sequence>
<feature type="compositionally biased region" description="Low complexity" evidence="2">
    <location>
        <begin position="658"/>
        <end position="669"/>
    </location>
</feature>
<reference evidence="3 4" key="1">
    <citation type="submission" date="2016-03" db="EMBL/GenBank/DDBJ databases">
        <title>How can Kluyveromyces marxianus grow so fast - potential evolutionary course in Saccharomyces Complex revealed by comparative genomics.</title>
        <authorList>
            <person name="Mo W."/>
            <person name="Lu W."/>
            <person name="Yang X."/>
            <person name="Qi J."/>
            <person name="Lv H."/>
        </authorList>
    </citation>
    <scope>NUCLEOTIDE SEQUENCE [LARGE SCALE GENOMIC DNA]</scope>
    <source>
        <strain evidence="3 4">FIM1</strain>
    </source>
</reference>
<keyword evidence="4" id="KW-1185">Reference proteome</keyword>
<feature type="region of interest" description="Disordered" evidence="2">
    <location>
        <begin position="545"/>
        <end position="573"/>
    </location>
</feature>
<feature type="compositionally biased region" description="Acidic residues" evidence="2">
    <location>
        <begin position="558"/>
        <end position="570"/>
    </location>
</feature>